<comment type="caution">
    <text evidence="3">The sequence shown here is derived from an EMBL/GenBank/DDBJ whole genome shotgun (WGS) entry which is preliminary data.</text>
</comment>
<feature type="compositionally biased region" description="Basic and acidic residues" evidence="1">
    <location>
        <begin position="393"/>
        <end position="405"/>
    </location>
</feature>
<feature type="chain" id="PRO_5001460841" description="DUF3300 domain-containing protein" evidence="2">
    <location>
        <begin position="25"/>
        <end position="488"/>
    </location>
</feature>
<dbReference type="Pfam" id="PF11737">
    <property type="entry name" value="DUF3300"/>
    <property type="match status" value="1"/>
</dbReference>
<feature type="signal peptide" evidence="2">
    <location>
        <begin position="1"/>
        <end position="24"/>
    </location>
</feature>
<dbReference type="PATRIC" id="fig|1454001.3.peg.1566"/>
<dbReference type="PANTHER" id="PTHR40269">
    <property type="entry name" value="OUTER MEMBRANE PROTEIN-RELATED"/>
    <property type="match status" value="1"/>
</dbReference>
<name>A0A011ME44_9PROT</name>
<dbReference type="EMBL" id="JFAX01000007">
    <property type="protein sequence ID" value="EXI68038.1"/>
    <property type="molecule type" value="Genomic_DNA"/>
</dbReference>
<organism evidence="3 4">
    <name type="scientific">Candidatus Accumulibacter adjunctus</name>
    <dbReference type="NCBI Taxonomy" id="1454001"/>
    <lineage>
        <taxon>Bacteria</taxon>
        <taxon>Pseudomonadati</taxon>
        <taxon>Pseudomonadota</taxon>
        <taxon>Betaproteobacteria</taxon>
        <taxon>Candidatus Accumulibacter</taxon>
    </lineage>
</organism>
<dbReference type="AlphaFoldDB" id="A0A011ME44"/>
<accession>A0A011ME44</accession>
<evidence type="ECO:0000313" key="4">
    <source>
        <dbReference type="Proteomes" id="UP000020218"/>
    </source>
</evidence>
<protein>
    <recommendedName>
        <fullName evidence="5">DUF3300 domain-containing protein</fullName>
    </recommendedName>
</protein>
<dbReference type="STRING" id="1454001.AW08_01643"/>
<feature type="compositionally biased region" description="Gly residues" evidence="1">
    <location>
        <begin position="440"/>
        <end position="488"/>
    </location>
</feature>
<gene>
    <name evidence="3" type="ORF">AW08_01643</name>
</gene>
<evidence type="ECO:0008006" key="5">
    <source>
        <dbReference type="Google" id="ProtNLM"/>
    </source>
</evidence>
<feature type="compositionally biased region" description="Basic and acidic residues" evidence="1">
    <location>
        <begin position="302"/>
        <end position="366"/>
    </location>
</feature>
<evidence type="ECO:0000313" key="3">
    <source>
        <dbReference type="EMBL" id="EXI68038.1"/>
    </source>
</evidence>
<sequence length="488" mass="50643">MKPTCSRPGALLTALVFALSPALAQQPPAASPAAAAKPAAKTFSQQDLDRLLAPIALYPDALLAQILMASTYPLEVVEAARWSKANPKVSGKALEDAMAKQSWDPAVRALTAVPQVLQQMNDNLDWMQKLGDAFLAQQQDVMDTVQGLRARADATGNLKTTEQQVVRTEVQGSQKIYVVESPKPEVVYVPTYNPTVVYGSWWYPAPPYYVYPPAYVYPPGLAFATGVFVGAAIWGAANWGWGRGNVDIDVNRYNSFNRTNISNSNWSHNVAHRGGVAYRDQNVARQYNRGGNAQAAEAREQFRGRAESGRSELKGMDRAELNDRVRSADDRSRENLGGRGDGGRGELGRGDGGRGDGGRGGDRAAVSDRMQGGDRSGAASGRDRFDGGGARADAGDRFGGGDRHGGSAFGDRSGGGFSGVGNGASTREASQRGHASRADMGGGRGGGDASFGGGGRAGGGASFGGGGRGGGGGGFGGGGGRGGGGRGR</sequence>
<proteinExistence type="predicted"/>
<keyword evidence="4" id="KW-1185">Reference proteome</keyword>
<evidence type="ECO:0000256" key="2">
    <source>
        <dbReference type="SAM" id="SignalP"/>
    </source>
</evidence>
<dbReference type="PANTHER" id="PTHR40269:SF1">
    <property type="entry name" value="OUTER MEMBRANE PROTEIN"/>
    <property type="match status" value="1"/>
</dbReference>
<feature type="compositionally biased region" description="Gly residues" evidence="1">
    <location>
        <begin position="412"/>
        <end position="422"/>
    </location>
</feature>
<dbReference type="Proteomes" id="UP000020218">
    <property type="component" value="Unassembled WGS sequence"/>
</dbReference>
<evidence type="ECO:0000256" key="1">
    <source>
        <dbReference type="SAM" id="MobiDB-lite"/>
    </source>
</evidence>
<dbReference type="InterPro" id="IPR021728">
    <property type="entry name" value="DUF3300"/>
</dbReference>
<feature type="region of interest" description="Disordered" evidence="1">
    <location>
        <begin position="302"/>
        <end position="488"/>
    </location>
</feature>
<reference evidence="3" key="1">
    <citation type="submission" date="2014-02" db="EMBL/GenBank/DDBJ databases">
        <title>Expanding our view of genomic diversity in Candidatus Accumulibacter clades.</title>
        <authorList>
            <person name="Skennerton C.T."/>
            <person name="Barr J.J."/>
            <person name="Slater F.R."/>
            <person name="Bond P.L."/>
            <person name="Tyson G.W."/>
        </authorList>
    </citation>
    <scope>NUCLEOTIDE SEQUENCE [LARGE SCALE GENOMIC DNA]</scope>
</reference>
<keyword evidence="2" id="KW-0732">Signal</keyword>